<gene>
    <name evidence="1" type="ORF">AM592_08065</name>
</gene>
<dbReference type="Proteomes" id="UP000067625">
    <property type="component" value="Chromosome"/>
</dbReference>
<dbReference type="AlphaFoldDB" id="A0A0M4FQQ1"/>
<organism evidence="1 2">
    <name type="scientific">Bacillus gobiensis</name>
    <dbReference type="NCBI Taxonomy" id="1441095"/>
    <lineage>
        <taxon>Bacteria</taxon>
        <taxon>Bacillati</taxon>
        <taxon>Bacillota</taxon>
        <taxon>Bacilli</taxon>
        <taxon>Bacillales</taxon>
        <taxon>Bacillaceae</taxon>
        <taxon>Bacillus</taxon>
    </lineage>
</organism>
<keyword evidence="2" id="KW-1185">Reference proteome</keyword>
<dbReference type="STRING" id="1441095.AM592_08065"/>
<protein>
    <submittedName>
        <fullName evidence="1">Uncharacterized protein</fullName>
    </submittedName>
</protein>
<accession>A0A0M4FQQ1</accession>
<dbReference type="EMBL" id="CP012600">
    <property type="protein sequence ID" value="ALC81559.1"/>
    <property type="molecule type" value="Genomic_DNA"/>
</dbReference>
<name>A0A0M4FQQ1_9BACI</name>
<reference evidence="2" key="1">
    <citation type="submission" date="2015-08" db="EMBL/GenBank/DDBJ databases">
        <title>Genome sequencing project for genomic taxonomy and phylogenomics of Bacillus-like bacteria.</title>
        <authorList>
            <person name="Liu B."/>
            <person name="Wang J."/>
            <person name="Zhu Y."/>
            <person name="Liu G."/>
            <person name="Chen Q."/>
            <person name="Chen Z."/>
            <person name="Lan J."/>
            <person name="Che J."/>
            <person name="Ge C."/>
            <person name="Shi H."/>
            <person name="Pan Z."/>
            <person name="Liu X."/>
        </authorList>
    </citation>
    <scope>NUCLEOTIDE SEQUENCE [LARGE SCALE GENOMIC DNA]</scope>
    <source>
        <strain evidence="2">FJAT-4402</strain>
    </source>
</reference>
<evidence type="ECO:0000313" key="1">
    <source>
        <dbReference type="EMBL" id="ALC81559.1"/>
    </source>
</evidence>
<reference evidence="1 2" key="2">
    <citation type="journal article" date="2016" name="Int. J. Syst. Evol. Microbiol.">
        <title>Bacillus gobiensis sp. nov., isolated from a soil sample.</title>
        <authorList>
            <person name="Liu B."/>
            <person name="Liu G.H."/>
            <person name="Cetin S."/>
            <person name="Schumann P."/>
            <person name="Pan Z.Z."/>
            <person name="Chen Q.Q."/>
        </authorList>
    </citation>
    <scope>NUCLEOTIDE SEQUENCE [LARGE SCALE GENOMIC DNA]</scope>
    <source>
        <strain evidence="1 2">FJAT-4402</strain>
    </source>
</reference>
<dbReference type="RefSeq" id="WP_053603318.1">
    <property type="nucleotide sequence ID" value="NZ_CP012600.1"/>
</dbReference>
<sequence length="120" mass="13698">MNKIEWISDENQPEVITVPYIIRPSELDSEGCRTTEEVLHFGDGLVLKADCEYVQLLIMHRNADGSYELGDKETELFCFSIRAQEDPDLLCLSTMTFIEAMKYFSELEGTVLPETIEEAV</sequence>
<proteinExistence type="predicted"/>
<dbReference type="PATRIC" id="fig|1441095.3.peg.1774"/>
<evidence type="ECO:0000313" key="2">
    <source>
        <dbReference type="Proteomes" id="UP000067625"/>
    </source>
</evidence>
<dbReference type="OrthoDB" id="1689280at2"/>